<name>A0AAE4MBK6_9EURY</name>
<keyword evidence="5" id="KW-1185">Reference proteome</keyword>
<keyword evidence="4" id="KW-0808">Transferase</keyword>
<evidence type="ECO:0000256" key="1">
    <source>
        <dbReference type="ARBA" id="ARBA00009670"/>
    </source>
</evidence>
<dbReference type="GO" id="GO:0016740">
    <property type="term" value="F:transferase activity"/>
    <property type="evidence" value="ECO:0007669"/>
    <property type="project" value="UniProtKB-KW"/>
</dbReference>
<dbReference type="PANTHER" id="PTHR10566">
    <property type="entry name" value="CHAPERONE-ACTIVITY OF BC1 COMPLEX CABC1 -RELATED"/>
    <property type="match status" value="1"/>
</dbReference>
<dbReference type="InterPro" id="IPR050154">
    <property type="entry name" value="UbiB_kinase"/>
</dbReference>
<reference evidence="4" key="1">
    <citation type="submission" date="2023-06" db="EMBL/GenBank/DDBJ databases">
        <title>Genome sequence of Methancorpusculaceae sp. Ag1.</title>
        <authorList>
            <person name="Protasov E."/>
            <person name="Platt K."/>
            <person name="Poehlein A."/>
            <person name="Daniel R."/>
            <person name="Brune A."/>
        </authorList>
    </citation>
    <scope>NUCLEOTIDE SEQUENCE</scope>
    <source>
        <strain evidence="4">Ag1</strain>
    </source>
</reference>
<dbReference type="AlphaFoldDB" id="A0AAE4MBK6"/>
<dbReference type="PANTHER" id="PTHR10566:SF113">
    <property type="entry name" value="PROTEIN ACTIVITY OF BC1 COMPLEX KINASE 7, CHLOROPLASTIC"/>
    <property type="match status" value="1"/>
</dbReference>
<feature type="transmembrane region" description="Helical" evidence="2">
    <location>
        <begin position="492"/>
        <end position="510"/>
    </location>
</feature>
<keyword evidence="2" id="KW-0812">Transmembrane</keyword>
<comment type="caution">
    <text evidence="4">The sequence shown here is derived from an EMBL/GenBank/DDBJ whole genome shotgun (WGS) entry which is preliminary data.</text>
</comment>
<organism evidence="4 5">
    <name type="scientific">Methanorbis furvi</name>
    <dbReference type="NCBI Taxonomy" id="3028299"/>
    <lineage>
        <taxon>Archaea</taxon>
        <taxon>Methanobacteriati</taxon>
        <taxon>Methanobacteriota</taxon>
        <taxon>Stenosarchaea group</taxon>
        <taxon>Methanomicrobia</taxon>
        <taxon>Methanomicrobiales</taxon>
        <taxon>Methanocorpusculaceae</taxon>
        <taxon>Methanorbis</taxon>
    </lineage>
</organism>
<dbReference type="SUPFAM" id="SSF56112">
    <property type="entry name" value="Protein kinase-like (PK-like)"/>
    <property type="match status" value="1"/>
</dbReference>
<gene>
    <name evidence="4" type="primary">ubiB</name>
    <name evidence="4" type="ORF">McpAg1_01610</name>
</gene>
<accession>A0AAE4MBK6</accession>
<evidence type="ECO:0000259" key="3">
    <source>
        <dbReference type="Pfam" id="PF03109"/>
    </source>
</evidence>
<sequence>MASVSIRRYGQIFDVLMKYGFSYYLNELFPGFINTKKSTQDDFSSYSIYARVRMALEELGPTFVKFGQLMSTRTELFPPEMIDELSKLQDRVGVVPFDEVIPTLDEYIPDWRDVFTSLDPKPLAAASISQVYRAVMQDGTELALKIQRPNIQERIEQDIVLLRSLAEKIEEKRPDLRLYNPVTLVDDFSVQIKKELDFTRDGMNAERLARNMRVSGIPGIKVPKIYWEFSGKRLLAMEFVSGVRCDAVEEIVAMGMDPKDLASRGLKSFMVQIFQNGFYHGDPHAGNIRVSPKGDLVFLDFGVCGVLMKDTRNKFISLMLALFSADTDMTIRYVKNLGVKIPASGIDEFRGELYLALQDSKDMGAQMNFSGLVGAIQELFQRNNIRVPPNLMQLLKALMLVSNIAFTLDPELEFAKEAEPYLKKLIAEDVRDPENVQKKILDAKVRLEDLSRVPQQLSAVLEMASEGKLRIDVAAKEIGDLRVTLESSIDKLVIGLMVSAIVIGLSLVLMSQPAEAGYFSLLSYIAAIVVIVIVFYKMQTRGNKPKNE</sequence>
<dbReference type="Proteomes" id="UP001273136">
    <property type="component" value="Unassembled WGS sequence"/>
</dbReference>
<evidence type="ECO:0000313" key="5">
    <source>
        <dbReference type="Proteomes" id="UP001273136"/>
    </source>
</evidence>
<dbReference type="Pfam" id="PF03109">
    <property type="entry name" value="ABC1"/>
    <property type="match status" value="1"/>
</dbReference>
<comment type="similarity">
    <text evidence="1">Belongs to the protein kinase superfamily. ADCK protein kinase family.</text>
</comment>
<proteinExistence type="inferred from homology"/>
<evidence type="ECO:0000256" key="2">
    <source>
        <dbReference type="SAM" id="Phobius"/>
    </source>
</evidence>
<dbReference type="InterPro" id="IPR004147">
    <property type="entry name" value="ABC1_dom"/>
</dbReference>
<dbReference type="RefSeq" id="WP_338093376.1">
    <property type="nucleotide sequence ID" value="NZ_JAWDKA010000001.1"/>
</dbReference>
<dbReference type="InterPro" id="IPR011009">
    <property type="entry name" value="Kinase-like_dom_sf"/>
</dbReference>
<keyword evidence="2" id="KW-1133">Transmembrane helix</keyword>
<feature type="domain" description="ABC1 atypical kinase-like" evidence="3">
    <location>
        <begin position="87"/>
        <end position="330"/>
    </location>
</feature>
<dbReference type="CDD" id="cd05121">
    <property type="entry name" value="ABC1_ADCK3-like"/>
    <property type="match status" value="1"/>
</dbReference>
<protein>
    <recommendedName>
        <fullName evidence="3">ABC1 atypical kinase-like domain-containing protein</fullName>
    </recommendedName>
</protein>
<dbReference type="EMBL" id="JAWDKA010000001">
    <property type="protein sequence ID" value="MDV0440982.1"/>
    <property type="molecule type" value="Genomic_DNA"/>
</dbReference>
<feature type="transmembrane region" description="Helical" evidence="2">
    <location>
        <begin position="516"/>
        <end position="536"/>
    </location>
</feature>
<evidence type="ECO:0000313" key="4">
    <source>
        <dbReference type="EMBL" id="MDV0440982.1"/>
    </source>
</evidence>
<keyword evidence="2" id="KW-0472">Membrane</keyword>